<organism evidence="1 2">
    <name type="scientific">Thiohalocapsa halophila</name>
    <dbReference type="NCBI Taxonomy" id="69359"/>
    <lineage>
        <taxon>Bacteria</taxon>
        <taxon>Pseudomonadati</taxon>
        <taxon>Pseudomonadota</taxon>
        <taxon>Gammaproteobacteria</taxon>
        <taxon>Chromatiales</taxon>
        <taxon>Chromatiaceae</taxon>
        <taxon>Thiohalocapsa</taxon>
    </lineage>
</organism>
<comment type="caution">
    <text evidence="1">The sequence shown here is derived from an EMBL/GenBank/DDBJ whole genome shotgun (WGS) entry which is preliminary data.</text>
</comment>
<dbReference type="EMBL" id="NRRV01000010">
    <property type="protein sequence ID" value="MBK1630276.1"/>
    <property type="molecule type" value="Genomic_DNA"/>
</dbReference>
<evidence type="ECO:0000313" key="1">
    <source>
        <dbReference type="EMBL" id="MBK1630276.1"/>
    </source>
</evidence>
<sequence>MTAGAEDLLFANGDCHPLPAGHADFLAALCRRSALTAEAVLPWLDAAPCADLLTHLFNAGHFLTPGVGD</sequence>
<keyword evidence="2" id="KW-1185">Reference proteome</keyword>
<protein>
    <submittedName>
        <fullName evidence="1">Uncharacterized protein</fullName>
    </submittedName>
</protein>
<accession>A0ABS1CED6</accession>
<name>A0ABS1CED6_9GAMM</name>
<dbReference type="Proteomes" id="UP000748752">
    <property type="component" value="Unassembled WGS sequence"/>
</dbReference>
<reference evidence="1 2" key="1">
    <citation type="journal article" date="2020" name="Microorganisms">
        <title>Osmotic Adaptation and Compatible Solute Biosynthesis of Phototrophic Bacteria as Revealed from Genome Analyses.</title>
        <authorList>
            <person name="Imhoff J.F."/>
            <person name="Rahn T."/>
            <person name="Kunzel S."/>
            <person name="Keller A."/>
            <person name="Neulinger S.C."/>
        </authorList>
    </citation>
    <scope>NUCLEOTIDE SEQUENCE [LARGE SCALE GENOMIC DNA]</scope>
    <source>
        <strain evidence="1 2">DSM 6210</strain>
    </source>
</reference>
<proteinExistence type="predicted"/>
<dbReference type="Gene3D" id="3.40.366.30">
    <property type="entry name" value="50S ribosomal protein L16 arginine hydroxylase, Chain A, Domain 2"/>
    <property type="match status" value="1"/>
</dbReference>
<gene>
    <name evidence="1" type="ORF">CKO31_05845</name>
</gene>
<evidence type="ECO:0000313" key="2">
    <source>
        <dbReference type="Proteomes" id="UP000748752"/>
    </source>
</evidence>